<evidence type="ECO:0000256" key="1">
    <source>
        <dbReference type="SAM" id="MobiDB-lite"/>
    </source>
</evidence>
<feature type="compositionally biased region" description="Acidic residues" evidence="1">
    <location>
        <begin position="57"/>
        <end position="78"/>
    </location>
</feature>
<organism evidence="2 3">
    <name type="scientific">Mucor lusitanicus CBS 277.49</name>
    <dbReference type="NCBI Taxonomy" id="747725"/>
    <lineage>
        <taxon>Eukaryota</taxon>
        <taxon>Fungi</taxon>
        <taxon>Fungi incertae sedis</taxon>
        <taxon>Mucoromycota</taxon>
        <taxon>Mucoromycotina</taxon>
        <taxon>Mucoromycetes</taxon>
        <taxon>Mucorales</taxon>
        <taxon>Mucorineae</taxon>
        <taxon>Mucoraceae</taxon>
        <taxon>Mucor</taxon>
    </lineage>
</organism>
<dbReference type="Proteomes" id="UP000077051">
    <property type="component" value="Unassembled WGS sequence"/>
</dbReference>
<dbReference type="VEuPathDB" id="FungiDB:MUCCIDRAFT_82671"/>
<keyword evidence="3" id="KW-1185">Reference proteome</keyword>
<dbReference type="EMBL" id="AMYB01000005">
    <property type="protein sequence ID" value="OAD02284.1"/>
    <property type="molecule type" value="Genomic_DNA"/>
</dbReference>
<comment type="caution">
    <text evidence="2">The sequence shown here is derived from an EMBL/GenBank/DDBJ whole genome shotgun (WGS) entry which is preliminary data.</text>
</comment>
<sequence length="165" mass="18643">MPTSFTQKIRKLLCCEPADVDQNEGPPPPPSTVAPQAAITAAATDQSQQQPAAETSAEYDGEEQPAPIEEDWGDEEPEPSPYKPEDFVVEEGEYSRYKYDPSPFKGFDDVQKAFEKESQAYDKNKPAPVDINTIWENREYERPIRNWNMEQEFNATPSRAQAAAR</sequence>
<name>A0A168KDV5_MUCCL</name>
<evidence type="ECO:0000313" key="2">
    <source>
        <dbReference type="EMBL" id="OAD02284.1"/>
    </source>
</evidence>
<proteinExistence type="predicted"/>
<dbReference type="AlphaFoldDB" id="A0A168KDV5"/>
<dbReference type="OrthoDB" id="2252715at2759"/>
<evidence type="ECO:0000313" key="3">
    <source>
        <dbReference type="Proteomes" id="UP000077051"/>
    </source>
</evidence>
<feature type="region of interest" description="Disordered" evidence="1">
    <location>
        <begin position="16"/>
        <end position="85"/>
    </location>
</feature>
<reference evidence="2 3" key="1">
    <citation type="submission" date="2015-06" db="EMBL/GenBank/DDBJ databases">
        <title>Expansion of signal transduction pathways in fungi by whole-genome duplication.</title>
        <authorList>
            <consortium name="DOE Joint Genome Institute"/>
            <person name="Corrochano L.M."/>
            <person name="Kuo A."/>
            <person name="Marcet-Houben M."/>
            <person name="Polaino S."/>
            <person name="Salamov A."/>
            <person name="Villalobos J.M."/>
            <person name="Alvarez M.I."/>
            <person name="Avalos J."/>
            <person name="Benito E.P."/>
            <person name="Benoit I."/>
            <person name="Burger G."/>
            <person name="Camino L.P."/>
            <person name="Canovas D."/>
            <person name="Cerda-Olmedo E."/>
            <person name="Cheng J.-F."/>
            <person name="Dominguez A."/>
            <person name="Elias M."/>
            <person name="Eslava A.P."/>
            <person name="Glaser F."/>
            <person name="Grimwood J."/>
            <person name="Gutierrez G."/>
            <person name="Heitman J."/>
            <person name="Henrissat B."/>
            <person name="Iturriaga E.A."/>
            <person name="Lang B.F."/>
            <person name="Lavin J.L."/>
            <person name="Lee S."/>
            <person name="Li W."/>
            <person name="Lindquist E."/>
            <person name="Lopez-Garcia S."/>
            <person name="Luque E.M."/>
            <person name="Marcos A.T."/>
            <person name="Martin J."/>
            <person name="Mccluskey K."/>
            <person name="Medina H.R."/>
            <person name="Miralles-Duran A."/>
            <person name="Miyazaki A."/>
            <person name="Munoz-Torres E."/>
            <person name="Oguiza J.A."/>
            <person name="Ohm R."/>
            <person name="Olmedo M."/>
            <person name="Orejas M."/>
            <person name="Ortiz-Castellanos L."/>
            <person name="Pisabarro A.G."/>
            <person name="Rodriguez-Romero J."/>
            <person name="Ruiz-Herrera J."/>
            <person name="Ruiz-Vazquez R."/>
            <person name="Sanz C."/>
            <person name="Schackwitz W."/>
            <person name="Schmutz J."/>
            <person name="Shahriari M."/>
            <person name="Shelest E."/>
            <person name="Silva-Franco F."/>
            <person name="Soanes D."/>
            <person name="Syed K."/>
            <person name="Tagua V.G."/>
            <person name="Talbot N.J."/>
            <person name="Thon M."/>
            <person name="De Vries R.P."/>
            <person name="Wiebenga A."/>
            <person name="Yadav J.S."/>
            <person name="Braun E.L."/>
            <person name="Baker S."/>
            <person name="Garre V."/>
            <person name="Horwitz B."/>
            <person name="Torres-Martinez S."/>
            <person name="Idnurm A."/>
            <person name="Herrera-Estrella A."/>
            <person name="Gabaldon T."/>
            <person name="Grigoriev I.V."/>
        </authorList>
    </citation>
    <scope>NUCLEOTIDE SEQUENCE [LARGE SCALE GENOMIC DNA]</scope>
    <source>
        <strain evidence="2 3">CBS 277.49</strain>
    </source>
</reference>
<protein>
    <submittedName>
        <fullName evidence="2">Uncharacterized protein</fullName>
    </submittedName>
</protein>
<gene>
    <name evidence="2" type="ORF">MUCCIDRAFT_82671</name>
</gene>
<accession>A0A168KDV5</accession>
<feature type="compositionally biased region" description="Low complexity" evidence="1">
    <location>
        <begin position="34"/>
        <end position="53"/>
    </location>
</feature>